<evidence type="ECO:0000313" key="7">
    <source>
        <dbReference type="Proteomes" id="UP000183063"/>
    </source>
</evidence>
<dbReference type="PANTHER" id="PTHR30265">
    <property type="entry name" value="RHO-INTERACTING TRANSCRIPTION TERMINATION FACTOR NUSG"/>
    <property type="match status" value="1"/>
</dbReference>
<dbReference type="AlphaFoldDB" id="A0A1H8DEN5"/>
<dbReference type="EMBL" id="FNXB01000004">
    <property type="protein sequence ID" value="SEH51531.1"/>
    <property type="molecule type" value="Genomic_DNA"/>
</dbReference>
<dbReference type="PANTHER" id="PTHR30265:SF4">
    <property type="entry name" value="KOW MOTIF FAMILY PROTEIN, EXPRESSED"/>
    <property type="match status" value="1"/>
</dbReference>
<reference evidence="7" key="3">
    <citation type="submission" date="2016-10" db="EMBL/GenBank/DDBJ databases">
        <authorList>
            <person name="Wibberg D."/>
        </authorList>
    </citation>
    <scope>NUCLEOTIDE SEQUENCE [LARGE SCALE GENOMIC DNA]</scope>
</reference>
<dbReference type="InterPro" id="IPR014722">
    <property type="entry name" value="Rib_uL2_dom2"/>
</dbReference>
<evidence type="ECO:0000256" key="3">
    <source>
        <dbReference type="ARBA" id="ARBA00023163"/>
    </source>
</evidence>
<dbReference type="GO" id="GO:0006354">
    <property type="term" value="P:DNA-templated transcription elongation"/>
    <property type="evidence" value="ECO:0007669"/>
    <property type="project" value="InterPro"/>
</dbReference>
<dbReference type="STRING" id="501024.RTCCBAU85039_0851"/>
<evidence type="ECO:0000313" key="6">
    <source>
        <dbReference type="EMBL" id="SEN05719.1"/>
    </source>
</evidence>
<gene>
    <name evidence="5" type="primary">nusG_1</name>
    <name evidence="5" type="ORF">RTCCBAU85039_0851</name>
    <name evidence="6" type="ORF">SAMN05216228_100230</name>
</gene>
<dbReference type="InterPro" id="IPR036735">
    <property type="entry name" value="NGN_dom_sf"/>
</dbReference>
<keyword evidence="2" id="KW-0805">Transcription regulation</keyword>
<dbReference type="Proteomes" id="UP000198939">
    <property type="component" value="Unassembled WGS sequence"/>
</dbReference>
<sequence>MIMQRKITMADKVDMDRLMPALERSANLRRIKSTMLSMASANQPGIREWFVLHTMTGGEKTVESALKAQHVHTYLPTVEGGKMVIRHRVVNRGSRPALPGYILVSVVPSSAAFSGLRCVDGVIGLVGGSEKPHKINDADVIRFKALLGQLEGSSVHSEKFAKGDMVRFEEGPFIGYSGRIAKIRKLSLRRGEAPVGVEAIVELRLADVEHSITTPLALLEKL</sequence>
<evidence type="ECO:0000313" key="5">
    <source>
        <dbReference type="EMBL" id="SEH51531.1"/>
    </source>
</evidence>
<reference evidence="5" key="1">
    <citation type="submission" date="2016-10" db="EMBL/GenBank/DDBJ databases">
        <authorList>
            <person name="de Groot N.N."/>
        </authorList>
    </citation>
    <scope>NUCLEOTIDE SEQUENCE [LARGE SCALE GENOMIC DNA]</scope>
    <source>
        <strain evidence="5">CCBAU85039</strain>
    </source>
</reference>
<evidence type="ECO:0000256" key="2">
    <source>
        <dbReference type="ARBA" id="ARBA00023015"/>
    </source>
</evidence>
<keyword evidence="8" id="KW-1185">Reference proteome</keyword>
<dbReference type="SUPFAM" id="SSF82679">
    <property type="entry name" value="N-utilization substance G protein NusG, N-terminal domain"/>
    <property type="match status" value="1"/>
</dbReference>
<dbReference type="GO" id="GO:0031564">
    <property type="term" value="P:transcription antitermination"/>
    <property type="evidence" value="ECO:0007669"/>
    <property type="project" value="UniProtKB-KW"/>
</dbReference>
<dbReference type="InterPro" id="IPR043425">
    <property type="entry name" value="NusG-like"/>
</dbReference>
<name>A0A1H8DEN5_9HYPH</name>
<evidence type="ECO:0000256" key="1">
    <source>
        <dbReference type="ARBA" id="ARBA00022814"/>
    </source>
</evidence>
<protein>
    <submittedName>
        <fullName evidence="6">Transcriptional antiterminator NusG</fullName>
    </submittedName>
</protein>
<organism evidence="5 7">
    <name type="scientific">Rhizobium tibeticum</name>
    <dbReference type="NCBI Taxonomy" id="501024"/>
    <lineage>
        <taxon>Bacteria</taxon>
        <taxon>Pseudomonadati</taxon>
        <taxon>Pseudomonadota</taxon>
        <taxon>Alphaproteobacteria</taxon>
        <taxon>Hyphomicrobiales</taxon>
        <taxon>Rhizobiaceae</taxon>
        <taxon>Rhizobium/Agrobacterium group</taxon>
        <taxon>Rhizobium</taxon>
    </lineage>
</organism>
<evidence type="ECO:0000259" key="4">
    <source>
        <dbReference type="SMART" id="SM00738"/>
    </source>
</evidence>
<dbReference type="EMBL" id="FOCV01000002">
    <property type="protein sequence ID" value="SEN05719.1"/>
    <property type="molecule type" value="Genomic_DNA"/>
</dbReference>
<feature type="domain" description="NusG-like N-terminal" evidence="4">
    <location>
        <begin position="46"/>
        <end position="147"/>
    </location>
</feature>
<dbReference type="CDD" id="cd08000">
    <property type="entry name" value="NGN"/>
    <property type="match status" value="1"/>
</dbReference>
<dbReference type="Pfam" id="PF02357">
    <property type="entry name" value="NusG"/>
    <property type="match status" value="1"/>
</dbReference>
<reference evidence="6 8" key="2">
    <citation type="submission" date="2016-10" db="EMBL/GenBank/DDBJ databases">
        <authorList>
            <person name="Varghese N."/>
            <person name="Submissions S."/>
        </authorList>
    </citation>
    <scope>NUCLEOTIDE SEQUENCE [LARGE SCALE GENOMIC DNA]</scope>
    <source>
        <strain evidence="6 8">CGMCC 1.7071</strain>
    </source>
</reference>
<dbReference type="Gene3D" id="2.30.30.30">
    <property type="match status" value="1"/>
</dbReference>
<evidence type="ECO:0000313" key="8">
    <source>
        <dbReference type="Proteomes" id="UP000198939"/>
    </source>
</evidence>
<dbReference type="Gene3D" id="3.30.70.940">
    <property type="entry name" value="NusG, N-terminal domain"/>
    <property type="match status" value="1"/>
</dbReference>
<dbReference type="Proteomes" id="UP000183063">
    <property type="component" value="Unassembled WGS sequence"/>
</dbReference>
<dbReference type="SMART" id="SM00738">
    <property type="entry name" value="NGN"/>
    <property type="match status" value="1"/>
</dbReference>
<keyword evidence="1" id="KW-0889">Transcription antitermination</keyword>
<dbReference type="InterPro" id="IPR006645">
    <property type="entry name" value="NGN-like_dom"/>
</dbReference>
<accession>A0A1H8DEN5</accession>
<proteinExistence type="predicted"/>
<keyword evidence="3" id="KW-0804">Transcription</keyword>